<dbReference type="FunFam" id="3.30.559.10:FF:000004">
    <property type="entry name" value="Acetyltransferase component of pyruvate dehydrogenase complex"/>
    <property type="match status" value="1"/>
</dbReference>
<dbReference type="STRING" id="335543.Sfum_2646"/>
<evidence type="ECO:0000256" key="3">
    <source>
        <dbReference type="ARBA" id="ARBA00011484"/>
    </source>
</evidence>
<dbReference type="RefSeq" id="WP_011699491.1">
    <property type="nucleotide sequence ID" value="NC_008554.1"/>
</dbReference>
<evidence type="ECO:0000256" key="6">
    <source>
        <dbReference type="ARBA" id="ARBA00023315"/>
    </source>
</evidence>
<dbReference type="GO" id="GO:0006086">
    <property type="term" value="P:pyruvate decarboxylation to acetyl-CoA"/>
    <property type="evidence" value="ECO:0007669"/>
    <property type="project" value="TreeGrafter"/>
</dbReference>
<dbReference type="InterPro" id="IPR011053">
    <property type="entry name" value="Single_hybrid_motif"/>
</dbReference>
<feature type="domain" description="Lipoyl-binding" evidence="11">
    <location>
        <begin position="2"/>
        <end position="77"/>
    </location>
</feature>
<evidence type="ECO:0000256" key="8">
    <source>
        <dbReference type="ARBA" id="ARBA00048370"/>
    </source>
</evidence>
<evidence type="ECO:0000256" key="10">
    <source>
        <dbReference type="SAM" id="MobiDB-lite"/>
    </source>
</evidence>
<dbReference type="CDD" id="cd06849">
    <property type="entry name" value="lipoyl_domain"/>
    <property type="match status" value="1"/>
</dbReference>
<dbReference type="EC" id="2.3.1.-" evidence="9"/>
<evidence type="ECO:0000256" key="7">
    <source>
        <dbReference type="ARBA" id="ARBA00025211"/>
    </source>
</evidence>
<name>A0LLM2_SYNFM</name>
<evidence type="ECO:0000256" key="1">
    <source>
        <dbReference type="ARBA" id="ARBA00001938"/>
    </source>
</evidence>
<dbReference type="SUPFAM" id="SSF47005">
    <property type="entry name" value="Peripheral subunit-binding domain of 2-oxo acid dehydrogenase complex"/>
    <property type="match status" value="1"/>
</dbReference>
<dbReference type="SUPFAM" id="SSF52777">
    <property type="entry name" value="CoA-dependent acyltransferases"/>
    <property type="match status" value="1"/>
</dbReference>
<dbReference type="SUPFAM" id="SSF51230">
    <property type="entry name" value="Single hybrid motif"/>
    <property type="match status" value="1"/>
</dbReference>
<dbReference type="HOGENOM" id="CLU_016733_10_0_7"/>
<dbReference type="Pfam" id="PF00364">
    <property type="entry name" value="Biotin_lipoyl"/>
    <property type="match status" value="1"/>
</dbReference>
<dbReference type="FunCoup" id="A0LLM2">
    <property type="interactions" value="479"/>
</dbReference>
<dbReference type="GO" id="GO:0005737">
    <property type="term" value="C:cytoplasm"/>
    <property type="evidence" value="ECO:0007669"/>
    <property type="project" value="TreeGrafter"/>
</dbReference>
<dbReference type="eggNOG" id="COG0508">
    <property type="taxonomic scope" value="Bacteria"/>
</dbReference>
<dbReference type="InParanoid" id="A0LLM2"/>
<dbReference type="PROSITE" id="PS51826">
    <property type="entry name" value="PSBD"/>
    <property type="match status" value="1"/>
</dbReference>
<evidence type="ECO:0000259" key="11">
    <source>
        <dbReference type="PROSITE" id="PS50968"/>
    </source>
</evidence>
<accession>A0LLM2</accession>
<comment type="function">
    <text evidence="7">The pyruvate dehydrogenase complex catalyzes the overall conversion of pyruvate to acetyl-CoA and CO(2). It contains multiple copies of three enzymatic components: pyruvate dehydrogenase (E1), dihydrolipoamide acetyltransferase (E2) and lipoamide dehydrogenase (E3).</text>
</comment>
<evidence type="ECO:0000313" key="14">
    <source>
        <dbReference type="Proteomes" id="UP000001784"/>
    </source>
</evidence>
<dbReference type="Pfam" id="PF00198">
    <property type="entry name" value="2-oxoacid_dh"/>
    <property type="match status" value="1"/>
</dbReference>
<dbReference type="InterPro" id="IPR004167">
    <property type="entry name" value="PSBD"/>
</dbReference>
<dbReference type="InterPro" id="IPR001078">
    <property type="entry name" value="2-oxoacid_DH_actylTfrase"/>
</dbReference>
<sequence>MSVEFRLPDLGEGIHEGEIVEVLVSVGDRVLDGQPVMVIETDKATTEVPAPVSGVVKEIRVKPGEVVKVGAVLMTFEAEGRAVAAAPPEKDVSREKAGGLEAPPGGGETRPAVTASKEPPAAAPSTRRLARELGIDLRQVAPSGPGGRVTPEDVRRHAELQGRKPAAPSPQAAVAEEEAPVARTAAPEAAPAPSPAGEPLGACDPHGAIERVPLRSVRRATAKHLARAWAEIPHVSHQDVADITELDAFRRKHKAEIREAGGALNMIVFVLKAAVAALKAFPGFNASIDPEREEIVFKRYYNIGVAVDTDRGLIVPVIRDVDRKSVRELAVELLDVAERTRRGKAEREEMTGGTFTLTNIGALGGTAFTPIINHPQSAILGMGQARLQPVVRGDLERHEIVPRLLLPLIVAFDHRIVDGADAARFLGMIIEALENPEELLLVI</sequence>
<evidence type="ECO:0000256" key="5">
    <source>
        <dbReference type="ARBA" id="ARBA00022823"/>
    </source>
</evidence>
<feature type="compositionally biased region" description="Low complexity" evidence="10">
    <location>
        <begin position="165"/>
        <end position="174"/>
    </location>
</feature>
<keyword evidence="6 9" id="KW-0012">Acyltransferase</keyword>
<dbReference type="GO" id="GO:0031405">
    <property type="term" value="F:lipoic acid binding"/>
    <property type="evidence" value="ECO:0007669"/>
    <property type="project" value="TreeGrafter"/>
</dbReference>
<dbReference type="Proteomes" id="UP000001784">
    <property type="component" value="Chromosome"/>
</dbReference>
<evidence type="ECO:0000256" key="2">
    <source>
        <dbReference type="ARBA" id="ARBA00007317"/>
    </source>
</evidence>
<keyword evidence="5 9" id="KW-0450">Lipoyl</keyword>
<feature type="region of interest" description="Disordered" evidence="10">
    <location>
        <begin position="85"/>
        <end position="126"/>
    </location>
</feature>
<dbReference type="GO" id="GO:0004742">
    <property type="term" value="F:dihydrolipoyllysine-residue acetyltransferase activity"/>
    <property type="evidence" value="ECO:0007669"/>
    <property type="project" value="UniProtKB-EC"/>
</dbReference>
<dbReference type="InterPro" id="IPR000089">
    <property type="entry name" value="Biotin_lipoyl"/>
</dbReference>
<protein>
    <recommendedName>
        <fullName evidence="9">Dihydrolipoamide acetyltransferase component of pyruvate dehydrogenase complex</fullName>
        <ecNumber evidence="9">2.3.1.-</ecNumber>
    </recommendedName>
</protein>
<feature type="region of interest" description="Disordered" evidence="10">
    <location>
        <begin position="156"/>
        <end position="205"/>
    </location>
</feature>
<keyword evidence="14" id="KW-1185">Reference proteome</keyword>
<dbReference type="OrthoDB" id="9805770at2"/>
<feature type="domain" description="Peripheral subunit-binding (PSBD)" evidence="12">
    <location>
        <begin position="121"/>
        <end position="158"/>
    </location>
</feature>
<evidence type="ECO:0000256" key="9">
    <source>
        <dbReference type="RuleBase" id="RU003423"/>
    </source>
</evidence>
<comment type="catalytic activity">
    <reaction evidence="8">
        <text>N(6)-[(R)-dihydrolipoyl]-L-lysyl-[protein] + acetyl-CoA = N(6)-[(R)-S(8)-acetyldihydrolipoyl]-L-lysyl-[protein] + CoA</text>
        <dbReference type="Rhea" id="RHEA:17017"/>
        <dbReference type="Rhea" id="RHEA-COMP:10475"/>
        <dbReference type="Rhea" id="RHEA-COMP:10478"/>
        <dbReference type="ChEBI" id="CHEBI:57287"/>
        <dbReference type="ChEBI" id="CHEBI:57288"/>
        <dbReference type="ChEBI" id="CHEBI:83100"/>
        <dbReference type="ChEBI" id="CHEBI:83111"/>
        <dbReference type="EC" id="2.3.1.12"/>
    </reaction>
</comment>
<dbReference type="InterPro" id="IPR003016">
    <property type="entry name" value="2-oxoA_DH_lipoyl-BS"/>
</dbReference>
<dbReference type="PROSITE" id="PS50968">
    <property type="entry name" value="BIOTINYL_LIPOYL"/>
    <property type="match status" value="1"/>
</dbReference>
<dbReference type="PANTHER" id="PTHR43178:SF2">
    <property type="entry name" value="DIHYDROLIPOYLLYSINE-RESIDUE ACETYLTRANSFERASE COMPONENT OF PYRUVATE DEHYDROGENASE COMPLEX"/>
    <property type="match status" value="1"/>
</dbReference>
<comment type="subunit">
    <text evidence="3">Forms a 24-polypeptide structural core with octahedral symmetry.</text>
</comment>
<dbReference type="PROSITE" id="PS00189">
    <property type="entry name" value="LIPOYL"/>
    <property type="match status" value="1"/>
</dbReference>
<proteinExistence type="inferred from homology"/>
<comment type="similarity">
    <text evidence="2 9">Belongs to the 2-oxoacid dehydrogenase family.</text>
</comment>
<dbReference type="InterPro" id="IPR023213">
    <property type="entry name" value="CAT-like_dom_sf"/>
</dbReference>
<keyword evidence="4 9" id="KW-0808">Transferase</keyword>
<gene>
    <name evidence="13" type="ordered locus">Sfum_2646</name>
</gene>
<reference evidence="13 14" key="1">
    <citation type="submission" date="2006-10" db="EMBL/GenBank/DDBJ databases">
        <title>Complete sequence of Syntrophobacter fumaroxidans MPOB.</title>
        <authorList>
            <consortium name="US DOE Joint Genome Institute"/>
            <person name="Copeland A."/>
            <person name="Lucas S."/>
            <person name="Lapidus A."/>
            <person name="Barry K."/>
            <person name="Detter J.C."/>
            <person name="Glavina del Rio T."/>
            <person name="Hammon N."/>
            <person name="Israni S."/>
            <person name="Pitluck S."/>
            <person name="Goltsman E.G."/>
            <person name="Martinez M."/>
            <person name="Schmutz J."/>
            <person name="Larimer F."/>
            <person name="Land M."/>
            <person name="Hauser L."/>
            <person name="Kyrpides N."/>
            <person name="Kim E."/>
            <person name="Boone D.R."/>
            <person name="Brockman F."/>
            <person name="Culley D."/>
            <person name="Ferry J."/>
            <person name="Gunsalus R."/>
            <person name="McInerney M.J."/>
            <person name="Morrison M."/>
            <person name="Plugge C."/>
            <person name="Rohlin L."/>
            <person name="Scholten J."/>
            <person name="Sieber J."/>
            <person name="Stams A.J.M."/>
            <person name="Worm P."/>
            <person name="Henstra A.M."/>
            <person name="Richardson P."/>
        </authorList>
    </citation>
    <scope>NUCLEOTIDE SEQUENCE [LARGE SCALE GENOMIC DNA]</scope>
    <source>
        <strain evidence="14">DSM 10017 / MPOB</strain>
    </source>
</reference>
<feature type="compositionally biased region" description="Basic and acidic residues" evidence="10">
    <location>
        <begin position="88"/>
        <end position="98"/>
    </location>
</feature>
<evidence type="ECO:0000259" key="12">
    <source>
        <dbReference type="PROSITE" id="PS51826"/>
    </source>
</evidence>
<dbReference type="InterPro" id="IPR050743">
    <property type="entry name" value="2-oxoacid_DH_E2_comp"/>
</dbReference>
<dbReference type="Gene3D" id="4.10.320.10">
    <property type="entry name" value="E3-binding domain"/>
    <property type="match status" value="1"/>
</dbReference>
<dbReference type="Gene3D" id="3.30.559.10">
    <property type="entry name" value="Chloramphenicol acetyltransferase-like domain"/>
    <property type="match status" value="1"/>
</dbReference>
<dbReference type="Pfam" id="PF02817">
    <property type="entry name" value="E3_binding"/>
    <property type="match status" value="1"/>
</dbReference>
<evidence type="ECO:0000313" key="13">
    <source>
        <dbReference type="EMBL" id="ABK18324.1"/>
    </source>
</evidence>
<dbReference type="EMBL" id="CP000478">
    <property type="protein sequence ID" value="ABK18324.1"/>
    <property type="molecule type" value="Genomic_DNA"/>
</dbReference>
<dbReference type="AlphaFoldDB" id="A0LLM2"/>
<dbReference type="InterPro" id="IPR036625">
    <property type="entry name" value="E3-bd_dom_sf"/>
</dbReference>
<evidence type="ECO:0000256" key="4">
    <source>
        <dbReference type="ARBA" id="ARBA00022679"/>
    </source>
</evidence>
<comment type="cofactor">
    <cofactor evidence="1 9">
        <name>(R)-lipoate</name>
        <dbReference type="ChEBI" id="CHEBI:83088"/>
    </cofactor>
</comment>
<dbReference type="Gene3D" id="2.40.50.100">
    <property type="match status" value="1"/>
</dbReference>
<dbReference type="KEGG" id="sfu:Sfum_2646"/>
<organism evidence="13 14">
    <name type="scientific">Syntrophobacter fumaroxidans (strain DSM 10017 / MPOB)</name>
    <dbReference type="NCBI Taxonomy" id="335543"/>
    <lineage>
        <taxon>Bacteria</taxon>
        <taxon>Pseudomonadati</taxon>
        <taxon>Thermodesulfobacteriota</taxon>
        <taxon>Syntrophobacteria</taxon>
        <taxon>Syntrophobacterales</taxon>
        <taxon>Syntrophobacteraceae</taxon>
        <taxon>Syntrophobacter</taxon>
    </lineage>
</organism>
<dbReference type="PANTHER" id="PTHR43178">
    <property type="entry name" value="DIHYDROLIPOAMIDE ACETYLTRANSFERASE COMPONENT OF PYRUVATE DEHYDROGENASE COMPLEX"/>
    <property type="match status" value="1"/>
</dbReference>